<dbReference type="InterPro" id="IPR002815">
    <property type="entry name" value="Spo11/TopoVI_A"/>
</dbReference>
<evidence type="ECO:0000256" key="12">
    <source>
        <dbReference type="PROSITE-ProRule" id="PRU01385"/>
    </source>
</evidence>
<dbReference type="SUPFAM" id="SSF56726">
    <property type="entry name" value="DNA topoisomerase IV, alpha subunit"/>
    <property type="match status" value="1"/>
</dbReference>
<evidence type="ECO:0000256" key="13">
    <source>
        <dbReference type="SAM" id="MobiDB-lite"/>
    </source>
</evidence>
<sequence>MDDFMHDIFGEDDTRDQTFFHSESPDSNNNLDFQHEEILIDSDEFESESFHEEDEYTSSESEEDSSSRRVLECVEDMTLSFLRQLSTFSSRLNDTRPEIGTAQRIDIRLADRKKEENADGLMPTKVLRYPRKCQTGSARPFAQLFRFLDLVQEATLSGIPTTKRDIYYKDVPLFKSQRVVDTLVDDLAATFELERSDLNIRSSSKGLVCGSTLTARLVSGEVFHCRDMEASLIPTGEDIESFSIDLDLSWILVVEKEAVFQTLCQLQLCRHENMPGPGLIITGKGYPDVATRHLLKSLGDALPKTVPILGLVDGDPYGLDILSVYKYGSRSMQHENGKLATRRIKWLGLWASEISNRVEYFLCSLGVDRDRLIPITKHDEKKAKMEVRPQKKSTPVFHLLTPFRKELQHMLHSRRKAEIEILSSTSLVNSRTAPQDWAASSCSEELTLGSPLASTSHNLLLHYLCSKVTEFVQSASGRDSLREMIL</sequence>
<dbReference type="OrthoDB" id="5377392at2759"/>
<dbReference type="Gene3D" id="1.10.10.10">
    <property type="entry name" value="Winged helix-like DNA-binding domain superfamily/Winged helix DNA-binding domain"/>
    <property type="match status" value="1"/>
</dbReference>
<dbReference type="GO" id="GO:0003918">
    <property type="term" value="F:DNA topoisomerase type II (double strand cut, ATP-hydrolyzing) activity"/>
    <property type="evidence" value="ECO:0007669"/>
    <property type="project" value="UniProtKB-UniRule"/>
</dbReference>
<keyword evidence="10 12" id="KW-0413">Isomerase</keyword>
<name>A0A9P6JJ48_9AGAR</name>
<feature type="domain" description="Spo11/DNA topoisomerase VI subunit A N-terminal" evidence="14">
    <location>
        <begin position="140"/>
        <end position="200"/>
    </location>
</feature>
<gene>
    <name evidence="16" type="ORF">CPB83DRAFT_822568</name>
</gene>
<dbReference type="PROSITE" id="PS52041">
    <property type="entry name" value="TOPO_IIB"/>
    <property type="match status" value="1"/>
</dbReference>
<evidence type="ECO:0000256" key="6">
    <source>
        <dbReference type="ARBA" id="ARBA00022723"/>
    </source>
</evidence>
<evidence type="ECO:0000256" key="2">
    <source>
        <dbReference type="ARBA" id="ARBA00001946"/>
    </source>
</evidence>
<dbReference type="AlphaFoldDB" id="A0A9P6JJ48"/>
<dbReference type="InterPro" id="IPR034136">
    <property type="entry name" value="TOPRIM_Topo6A/Spo11"/>
</dbReference>
<keyword evidence="9 12" id="KW-0238">DNA-binding</keyword>
<proteinExistence type="inferred from homology"/>
<evidence type="ECO:0000256" key="1">
    <source>
        <dbReference type="ARBA" id="ARBA00000185"/>
    </source>
</evidence>
<evidence type="ECO:0000256" key="11">
    <source>
        <dbReference type="ARBA" id="ARBA00023242"/>
    </source>
</evidence>
<dbReference type="PANTHER" id="PTHR10848:SF0">
    <property type="entry name" value="MEIOTIC RECOMBINATION PROTEIN SPO11"/>
    <property type="match status" value="1"/>
</dbReference>
<feature type="domain" description="Topoisomerase 6 subunit A/Spo11 TOPRIM" evidence="15">
    <location>
        <begin position="251"/>
        <end position="427"/>
    </location>
</feature>
<feature type="compositionally biased region" description="Polar residues" evidence="13">
    <location>
        <begin position="17"/>
        <end position="32"/>
    </location>
</feature>
<evidence type="ECO:0000256" key="8">
    <source>
        <dbReference type="ARBA" id="ARBA00023029"/>
    </source>
</evidence>
<dbReference type="InterPro" id="IPR036078">
    <property type="entry name" value="Spo11/TopoVI_A_sf"/>
</dbReference>
<dbReference type="GO" id="GO:0046872">
    <property type="term" value="F:metal ion binding"/>
    <property type="evidence" value="ECO:0007669"/>
    <property type="project" value="UniProtKB-KW"/>
</dbReference>
<reference evidence="16" key="1">
    <citation type="submission" date="2020-11" db="EMBL/GenBank/DDBJ databases">
        <authorList>
            <consortium name="DOE Joint Genome Institute"/>
            <person name="Ahrendt S."/>
            <person name="Riley R."/>
            <person name="Andreopoulos W."/>
            <person name="Labutti K."/>
            <person name="Pangilinan J."/>
            <person name="Ruiz-Duenas F.J."/>
            <person name="Barrasa J.M."/>
            <person name="Sanchez-Garcia M."/>
            <person name="Camarero S."/>
            <person name="Miyauchi S."/>
            <person name="Serrano A."/>
            <person name="Linde D."/>
            <person name="Babiker R."/>
            <person name="Drula E."/>
            <person name="Ayuso-Fernandez I."/>
            <person name="Pacheco R."/>
            <person name="Padilla G."/>
            <person name="Ferreira P."/>
            <person name="Barriuso J."/>
            <person name="Kellner H."/>
            <person name="Castanera R."/>
            <person name="Alfaro M."/>
            <person name="Ramirez L."/>
            <person name="Pisabarro A.G."/>
            <person name="Kuo A."/>
            <person name="Tritt A."/>
            <person name="Lipzen A."/>
            <person name="He G."/>
            <person name="Yan M."/>
            <person name="Ng V."/>
            <person name="Cullen D."/>
            <person name="Martin F."/>
            <person name="Rosso M.-N."/>
            <person name="Henrissat B."/>
            <person name="Hibbett D."/>
            <person name="Martinez A.T."/>
            <person name="Grigoriev I.V."/>
        </authorList>
    </citation>
    <scope>NUCLEOTIDE SEQUENCE</scope>
    <source>
        <strain evidence="16">CBS 506.95</strain>
    </source>
</reference>
<dbReference type="GO" id="GO:0005524">
    <property type="term" value="F:ATP binding"/>
    <property type="evidence" value="ECO:0007669"/>
    <property type="project" value="InterPro"/>
</dbReference>
<dbReference type="GO" id="GO:0000228">
    <property type="term" value="C:nuclear chromosome"/>
    <property type="evidence" value="ECO:0007669"/>
    <property type="project" value="TreeGrafter"/>
</dbReference>
<evidence type="ECO:0000313" key="16">
    <source>
        <dbReference type="EMBL" id="KAF9522650.1"/>
    </source>
</evidence>
<evidence type="ECO:0000256" key="5">
    <source>
        <dbReference type="ARBA" id="ARBA00012895"/>
    </source>
</evidence>
<dbReference type="Pfam" id="PF21180">
    <property type="entry name" value="TOP6A-Spo11_Toprim"/>
    <property type="match status" value="1"/>
</dbReference>
<evidence type="ECO:0000256" key="9">
    <source>
        <dbReference type="ARBA" id="ARBA00023125"/>
    </source>
</evidence>
<dbReference type="Proteomes" id="UP000807306">
    <property type="component" value="Unassembled WGS sequence"/>
</dbReference>
<comment type="subcellular location">
    <subcellularLocation>
        <location evidence="3">Nucleus</location>
    </subcellularLocation>
</comment>
<evidence type="ECO:0000259" key="14">
    <source>
        <dbReference type="Pfam" id="PF04406"/>
    </source>
</evidence>
<evidence type="ECO:0000256" key="4">
    <source>
        <dbReference type="ARBA" id="ARBA00006559"/>
    </source>
</evidence>
<dbReference type="EC" id="5.6.2.2" evidence="5"/>
<evidence type="ECO:0000313" key="17">
    <source>
        <dbReference type="Proteomes" id="UP000807306"/>
    </source>
</evidence>
<keyword evidence="11" id="KW-0539">Nucleus</keyword>
<feature type="active site" description="O-(5'-phospho-DNA)-tyrosine intermediate" evidence="12">
    <location>
        <position position="168"/>
    </location>
</feature>
<dbReference type="GO" id="GO:0000706">
    <property type="term" value="P:meiotic DNA double-strand break processing"/>
    <property type="evidence" value="ECO:0007669"/>
    <property type="project" value="TreeGrafter"/>
</dbReference>
<dbReference type="PRINTS" id="PR01551">
    <property type="entry name" value="SPO11HOMOLOG"/>
</dbReference>
<feature type="region of interest" description="Disordered" evidence="13">
    <location>
        <begin position="1"/>
        <end position="69"/>
    </location>
</feature>
<dbReference type="InterPro" id="IPR013048">
    <property type="entry name" value="Meiotic_Spo11"/>
</dbReference>
<dbReference type="GO" id="GO:0007131">
    <property type="term" value="P:reciprocal meiotic recombination"/>
    <property type="evidence" value="ECO:0007669"/>
    <property type="project" value="TreeGrafter"/>
</dbReference>
<keyword evidence="6" id="KW-0479">Metal-binding</keyword>
<keyword evidence="17" id="KW-1185">Reference proteome</keyword>
<dbReference type="InterPro" id="IPR036388">
    <property type="entry name" value="WH-like_DNA-bd_sf"/>
</dbReference>
<feature type="compositionally biased region" description="Acidic residues" evidence="13">
    <location>
        <begin position="39"/>
        <end position="64"/>
    </location>
</feature>
<dbReference type="PRINTS" id="PR01550">
    <property type="entry name" value="TOP6AFAMILY"/>
</dbReference>
<dbReference type="EMBL" id="MU157938">
    <property type="protein sequence ID" value="KAF9522650.1"/>
    <property type="molecule type" value="Genomic_DNA"/>
</dbReference>
<keyword evidence="7" id="KW-0460">Magnesium</keyword>
<dbReference type="Pfam" id="PF04406">
    <property type="entry name" value="TP6A_N"/>
    <property type="match status" value="1"/>
</dbReference>
<protein>
    <recommendedName>
        <fullName evidence="5">DNA topoisomerase (ATP-hydrolyzing)</fullName>
        <ecNumber evidence="5">5.6.2.2</ecNumber>
    </recommendedName>
</protein>
<comment type="caution">
    <text evidence="16">The sequence shown here is derived from an EMBL/GenBank/DDBJ whole genome shotgun (WGS) entry which is preliminary data.</text>
</comment>
<dbReference type="GO" id="GO:0042138">
    <property type="term" value="P:meiotic DNA double-strand break formation"/>
    <property type="evidence" value="ECO:0007669"/>
    <property type="project" value="InterPro"/>
</dbReference>
<evidence type="ECO:0000256" key="7">
    <source>
        <dbReference type="ARBA" id="ARBA00022842"/>
    </source>
</evidence>
<dbReference type="InterPro" id="IPR013049">
    <property type="entry name" value="Spo11/TopoVI_A_N"/>
</dbReference>
<evidence type="ECO:0000256" key="10">
    <source>
        <dbReference type="ARBA" id="ARBA00023235"/>
    </source>
</evidence>
<dbReference type="Gene3D" id="3.40.1360.10">
    <property type="match status" value="1"/>
</dbReference>
<accession>A0A9P6JJ48</accession>
<evidence type="ECO:0000259" key="15">
    <source>
        <dbReference type="Pfam" id="PF21180"/>
    </source>
</evidence>
<organism evidence="16 17">
    <name type="scientific">Crepidotus variabilis</name>
    <dbReference type="NCBI Taxonomy" id="179855"/>
    <lineage>
        <taxon>Eukaryota</taxon>
        <taxon>Fungi</taxon>
        <taxon>Dikarya</taxon>
        <taxon>Basidiomycota</taxon>
        <taxon>Agaricomycotina</taxon>
        <taxon>Agaricomycetes</taxon>
        <taxon>Agaricomycetidae</taxon>
        <taxon>Agaricales</taxon>
        <taxon>Agaricineae</taxon>
        <taxon>Crepidotaceae</taxon>
        <taxon>Crepidotus</taxon>
    </lineage>
</organism>
<dbReference type="CDD" id="cd00223">
    <property type="entry name" value="TOPRIM_TopoIIB_SPO"/>
    <property type="match status" value="1"/>
</dbReference>
<keyword evidence="8 12" id="KW-0799">Topoisomerase</keyword>
<evidence type="ECO:0000256" key="3">
    <source>
        <dbReference type="ARBA" id="ARBA00004123"/>
    </source>
</evidence>
<comment type="similarity">
    <text evidence="4 12">Belongs to the TOP6A family.</text>
</comment>
<comment type="cofactor">
    <cofactor evidence="2">
        <name>Mg(2+)</name>
        <dbReference type="ChEBI" id="CHEBI:18420"/>
    </cofactor>
</comment>
<comment type="catalytic activity">
    <reaction evidence="1 12">
        <text>ATP-dependent breakage, passage and rejoining of double-stranded DNA.</text>
        <dbReference type="EC" id="5.6.2.2"/>
    </reaction>
</comment>
<dbReference type="PANTHER" id="PTHR10848">
    <property type="entry name" value="MEIOTIC RECOMBINATION PROTEIN SPO11"/>
    <property type="match status" value="1"/>
</dbReference>
<dbReference type="GO" id="GO:0003677">
    <property type="term" value="F:DNA binding"/>
    <property type="evidence" value="ECO:0007669"/>
    <property type="project" value="UniProtKB-UniRule"/>
</dbReference>